<dbReference type="Proteomes" id="UP001595843">
    <property type="component" value="Unassembled WGS sequence"/>
</dbReference>
<organism evidence="2 3">
    <name type="scientific">Salinithrix halophila</name>
    <dbReference type="NCBI Taxonomy" id="1485204"/>
    <lineage>
        <taxon>Bacteria</taxon>
        <taxon>Bacillati</taxon>
        <taxon>Bacillota</taxon>
        <taxon>Bacilli</taxon>
        <taxon>Bacillales</taxon>
        <taxon>Thermoactinomycetaceae</taxon>
        <taxon>Salinithrix</taxon>
    </lineage>
</organism>
<sequence length="45" mass="5109">MAEWLNNYVDIVALFLVYLPVASFGMVSYVSYSFDGCGLGLWLRQ</sequence>
<evidence type="ECO:0000313" key="3">
    <source>
        <dbReference type="Proteomes" id="UP001595843"/>
    </source>
</evidence>
<accession>A0ABV8JEU2</accession>
<gene>
    <name evidence="2" type="ORF">ACFOUO_05760</name>
</gene>
<keyword evidence="1" id="KW-1133">Transmembrane helix</keyword>
<feature type="transmembrane region" description="Helical" evidence="1">
    <location>
        <begin position="12"/>
        <end position="32"/>
    </location>
</feature>
<keyword evidence="1" id="KW-0812">Transmembrane</keyword>
<comment type="caution">
    <text evidence="2">The sequence shown here is derived from an EMBL/GenBank/DDBJ whole genome shotgun (WGS) entry which is preliminary data.</text>
</comment>
<proteinExistence type="predicted"/>
<keyword evidence="3" id="KW-1185">Reference proteome</keyword>
<dbReference type="RefSeq" id="WP_380703047.1">
    <property type="nucleotide sequence ID" value="NZ_JBHSAP010000007.1"/>
</dbReference>
<evidence type="ECO:0000313" key="2">
    <source>
        <dbReference type="EMBL" id="MFC4076315.1"/>
    </source>
</evidence>
<keyword evidence="1" id="KW-0472">Membrane</keyword>
<evidence type="ECO:0000256" key="1">
    <source>
        <dbReference type="SAM" id="Phobius"/>
    </source>
</evidence>
<reference evidence="3" key="1">
    <citation type="journal article" date="2019" name="Int. J. Syst. Evol. Microbiol.">
        <title>The Global Catalogue of Microorganisms (GCM) 10K type strain sequencing project: providing services to taxonomists for standard genome sequencing and annotation.</title>
        <authorList>
            <consortium name="The Broad Institute Genomics Platform"/>
            <consortium name="The Broad Institute Genome Sequencing Center for Infectious Disease"/>
            <person name="Wu L."/>
            <person name="Ma J."/>
        </authorList>
    </citation>
    <scope>NUCLEOTIDE SEQUENCE [LARGE SCALE GENOMIC DNA]</scope>
    <source>
        <strain evidence="3">IBRC-M 10813</strain>
    </source>
</reference>
<dbReference type="EMBL" id="JBHSAP010000007">
    <property type="protein sequence ID" value="MFC4076315.1"/>
    <property type="molecule type" value="Genomic_DNA"/>
</dbReference>
<name>A0ABV8JEU2_9BACL</name>
<protein>
    <submittedName>
        <fullName evidence="2">Uncharacterized protein</fullName>
    </submittedName>
</protein>